<dbReference type="GO" id="GO:0070531">
    <property type="term" value="C:BRCA1-A complex"/>
    <property type="evidence" value="ECO:0007669"/>
    <property type="project" value="InterPro"/>
</dbReference>
<evidence type="ECO:0000256" key="1">
    <source>
        <dbReference type="ARBA" id="ARBA00004123"/>
    </source>
</evidence>
<name>A0A6J1SAJ5_FRAOC</name>
<dbReference type="OrthoDB" id="547311at2759"/>
<dbReference type="GO" id="GO:0070552">
    <property type="term" value="C:BRISC complex"/>
    <property type="evidence" value="ECO:0007669"/>
    <property type="project" value="InterPro"/>
</dbReference>
<dbReference type="CDD" id="cd21502">
    <property type="entry name" value="vWA_BABAM1"/>
    <property type="match status" value="1"/>
</dbReference>
<reference evidence="7" key="1">
    <citation type="submission" date="2025-08" db="UniProtKB">
        <authorList>
            <consortium name="RefSeq"/>
        </authorList>
    </citation>
    <scope>IDENTIFICATION</scope>
    <source>
        <tissue evidence="7">Whole organism</tissue>
    </source>
</reference>
<dbReference type="KEGG" id="foc:113206290"/>
<dbReference type="GO" id="GO:0016604">
    <property type="term" value="C:nuclear body"/>
    <property type="evidence" value="ECO:0007669"/>
    <property type="project" value="TreeGrafter"/>
</dbReference>
<keyword evidence="2" id="KW-0963">Cytoplasm</keyword>
<evidence type="ECO:0000313" key="7">
    <source>
        <dbReference type="RefSeq" id="XP_026278082.1"/>
    </source>
</evidence>
<dbReference type="PANTHER" id="PTHR15660:SF1">
    <property type="entry name" value="BRISC AND BRCA1-A COMPLEX MEMBER 1"/>
    <property type="match status" value="1"/>
</dbReference>
<protein>
    <submittedName>
        <fullName evidence="7">Uncharacterized protein LOC113206290</fullName>
    </submittedName>
</protein>
<keyword evidence="5" id="KW-0539">Nucleus</keyword>
<evidence type="ECO:0000256" key="2">
    <source>
        <dbReference type="ARBA" id="ARBA00022490"/>
    </source>
</evidence>
<dbReference type="PANTHER" id="PTHR15660">
    <property type="entry name" value="BRISC AND BRCA1-A COMPLEX MEMBER 1"/>
    <property type="match status" value="1"/>
</dbReference>
<gene>
    <name evidence="7" type="primary">LOC113206290</name>
</gene>
<dbReference type="GO" id="GO:0007095">
    <property type="term" value="P:mitotic G2 DNA damage checkpoint signaling"/>
    <property type="evidence" value="ECO:0007669"/>
    <property type="project" value="TreeGrafter"/>
</dbReference>
<dbReference type="RefSeq" id="XP_026278082.1">
    <property type="nucleotide sequence ID" value="XM_026422297.2"/>
</dbReference>
<dbReference type="InterPro" id="IPR026126">
    <property type="entry name" value="BABAM1"/>
</dbReference>
<proteinExistence type="predicted"/>
<keyword evidence="3" id="KW-0227">DNA damage</keyword>
<evidence type="ECO:0000313" key="6">
    <source>
        <dbReference type="Proteomes" id="UP000504606"/>
    </source>
</evidence>
<evidence type="ECO:0000256" key="3">
    <source>
        <dbReference type="ARBA" id="ARBA00022763"/>
    </source>
</evidence>
<dbReference type="GO" id="GO:0045739">
    <property type="term" value="P:positive regulation of DNA repair"/>
    <property type="evidence" value="ECO:0007669"/>
    <property type="project" value="InterPro"/>
</dbReference>
<dbReference type="GO" id="GO:0006302">
    <property type="term" value="P:double-strand break repair"/>
    <property type="evidence" value="ECO:0007669"/>
    <property type="project" value="TreeGrafter"/>
</dbReference>
<keyword evidence="6" id="KW-1185">Reference proteome</keyword>
<dbReference type="AlphaFoldDB" id="A0A6J1SAJ5"/>
<comment type="subcellular location">
    <subcellularLocation>
        <location evidence="1">Nucleus</location>
    </subcellularLocation>
</comment>
<dbReference type="Proteomes" id="UP000504606">
    <property type="component" value="Unplaced"/>
</dbReference>
<sequence length="230" mass="26216">MTLHCLKPCPPERILVCIDAVEDKPIRSLNHHVKQLSTFDTVKNCAELFITTKSLMNPEHQFAVCQFKAQLILITGFHSRVGDHLKVIHGAIPNQATDNPYPYRLSALLKTIHEKAVKEEDNERPLHVVIFYGRSGSCILDENVLSPYKNVVIDILYLHKPLLSAKEKKRIIANLVELKKCLSEKSVCSVALNDNLLAYKYTMNFLMHPNQRVPILKEEDLSQVYQSDSD</sequence>
<accession>A0A6J1SAJ5</accession>
<dbReference type="GeneID" id="113206290"/>
<keyword evidence="4" id="KW-0234">DNA repair</keyword>
<organism evidence="6 7">
    <name type="scientific">Frankliniella occidentalis</name>
    <name type="common">Western flower thrips</name>
    <name type="synonym">Euthrips occidentalis</name>
    <dbReference type="NCBI Taxonomy" id="133901"/>
    <lineage>
        <taxon>Eukaryota</taxon>
        <taxon>Metazoa</taxon>
        <taxon>Ecdysozoa</taxon>
        <taxon>Arthropoda</taxon>
        <taxon>Hexapoda</taxon>
        <taxon>Insecta</taxon>
        <taxon>Pterygota</taxon>
        <taxon>Neoptera</taxon>
        <taxon>Paraneoptera</taxon>
        <taxon>Thysanoptera</taxon>
        <taxon>Terebrantia</taxon>
        <taxon>Thripoidea</taxon>
        <taxon>Thripidae</taxon>
        <taxon>Frankliniella</taxon>
    </lineage>
</organism>
<evidence type="ECO:0000256" key="4">
    <source>
        <dbReference type="ARBA" id="ARBA00023204"/>
    </source>
</evidence>
<evidence type="ECO:0000256" key="5">
    <source>
        <dbReference type="ARBA" id="ARBA00023242"/>
    </source>
</evidence>